<protein>
    <submittedName>
        <fullName evidence="1">Uncharacterized protein</fullName>
    </submittedName>
</protein>
<gene>
    <name evidence="1" type="ORF">SUBVAR_06848</name>
</gene>
<keyword evidence="2" id="KW-1185">Reference proteome</keyword>
<name>D1PR21_9FIRM</name>
<dbReference type="EMBL" id="ACBY02000054">
    <property type="protein sequence ID" value="EFB74868.1"/>
    <property type="molecule type" value="Genomic_DNA"/>
</dbReference>
<accession>D1PR21</accession>
<evidence type="ECO:0000313" key="2">
    <source>
        <dbReference type="Proteomes" id="UP000003438"/>
    </source>
</evidence>
<sequence length="58" mass="6331">MIGTDAGAAYRVFSLWQMVAERDVYELQKALYRLLSVAFANSGSSLHPRQTEGAAGIL</sequence>
<dbReference type="HOGENOM" id="CLU_2977567_0_0_9"/>
<reference evidence="1" key="1">
    <citation type="submission" date="2009-12" db="EMBL/GenBank/DDBJ databases">
        <authorList>
            <person name="Weinstock G."/>
            <person name="Sodergren E."/>
            <person name="Clifton S."/>
            <person name="Fulton L."/>
            <person name="Fulton B."/>
            <person name="Courtney L."/>
            <person name="Fronick C."/>
            <person name="Harrison M."/>
            <person name="Strong C."/>
            <person name="Farmer C."/>
            <person name="Delahaunty K."/>
            <person name="Markovic C."/>
            <person name="Hall O."/>
            <person name="Minx P."/>
            <person name="Tomlinson C."/>
            <person name="Mitreva M."/>
            <person name="Nelson J."/>
            <person name="Hou S."/>
            <person name="Wollam A."/>
            <person name="Pepin K.H."/>
            <person name="Johnson M."/>
            <person name="Bhonagiri V."/>
            <person name="Nash W.E."/>
            <person name="Warren W."/>
            <person name="Chinwalla A."/>
            <person name="Mardis E.R."/>
            <person name="Wilson R.K."/>
        </authorList>
    </citation>
    <scope>NUCLEOTIDE SEQUENCE [LARGE SCALE GENOMIC DNA]</scope>
    <source>
        <strain evidence="1">DSM 15176</strain>
    </source>
</reference>
<evidence type="ECO:0000313" key="1">
    <source>
        <dbReference type="EMBL" id="EFB74868.1"/>
    </source>
</evidence>
<dbReference type="STRING" id="411471.SUBVAR_06848"/>
<dbReference type="AlphaFoldDB" id="D1PR21"/>
<comment type="caution">
    <text evidence="1">The sequence shown here is derived from an EMBL/GenBank/DDBJ whole genome shotgun (WGS) entry which is preliminary data.</text>
</comment>
<proteinExistence type="predicted"/>
<dbReference type="Proteomes" id="UP000003438">
    <property type="component" value="Unassembled WGS sequence"/>
</dbReference>
<organism evidence="1 2">
    <name type="scientific">Subdoligranulum variabile DSM 15176</name>
    <dbReference type="NCBI Taxonomy" id="411471"/>
    <lineage>
        <taxon>Bacteria</taxon>
        <taxon>Bacillati</taxon>
        <taxon>Bacillota</taxon>
        <taxon>Clostridia</taxon>
        <taxon>Eubacteriales</taxon>
        <taxon>Oscillospiraceae</taxon>
        <taxon>Subdoligranulum</taxon>
    </lineage>
</organism>